<evidence type="ECO:0000313" key="4">
    <source>
        <dbReference type="Proteomes" id="UP000015101"/>
    </source>
</evidence>
<dbReference type="HOGENOM" id="CLU_1103782_0_0_1"/>
<sequence length="252" mass="27742">MDSSGADNTINQSLTSSEDTPSLIGADTTNQEKDDYDFLADFSFSYVFGPNSSIALDSFDDILTDYDNMDNISFNNDNNNANINNSDINNFINIGETDEYILNIDSSDLLSSNNNNNNNNNSKFSYNFGNTGDNNANHNLDGNKKFSRESNTKDYTAASIATTYNNIHNNNSYNNNNYSYNNKYCNVNYDLSGNMYANMNITVKEGVSSSTSSSSNNNNNNSSGIGRSSIFVQDKLSLDSGGECRSLPLRRG</sequence>
<dbReference type="EnsemblMetazoa" id="HelroT169697">
    <property type="protein sequence ID" value="HelroP169697"/>
    <property type="gene ID" value="HelroG169697"/>
</dbReference>
<dbReference type="InParanoid" id="T1F288"/>
<feature type="region of interest" description="Disordered" evidence="1">
    <location>
        <begin position="1"/>
        <end position="29"/>
    </location>
</feature>
<reference evidence="2 4" key="2">
    <citation type="journal article" date="2013" name="Nature">
        <title>Insights into bilaterian evolution from three spiralian genomes.</title>
        <authorList>
            <person name="Simakov O."/>
            <person name="Marletaz F."/>
            <person name="Cho S.J."/>
            <person name="Edsinger-Gonzales E."/>
            <person name="Havlak P."/>
            <person name="Hellsten U."/>
            <person name="Kuo D.H."/>
            <person name="Larsson T."/>
            <person name="Lv J."/>
            <person name="Arendt D."/>
            <person name="Savage R."/>
            <person name="Osoegawa K."/>
            <person name="de Jong P."/>
            <person name="Grimwood J."/>
            <person name="Chapman J.A."/>
            <person name="Shapiro H."/>
            <person name="Aerts A."/>
            <person name="Otillar R.P."/>
            <person name="Terry A.Y."/>
            <person name="Boore J.L."/>
            <person name="Grigoriev I.V."/>
            <person name="Lindberg D.R."/>
            <person name="Seaver E.C."/>
            <person name="Weisblat D.A."/>
            <person name="Putnam N.H."/>
            <person name="Rokhsar D.S."/>
        </authorList>
    </citation>
    <scope>NUCLEOTIDE SEQUENCE</scope>
</reference>
<proteinExistence type="predicted"/>
<dbReference type="Proteomes" id="UP000015101">
    <property type="component" value="Unassembled WGS sequence"/>
</dbReference>
<dbReference type="EMBL" id="AMQM01003357">
    <property type="status" value="NOT_ANNOTATED_CDS"/>
    <property type="molecule type" value="Genomic_DNA"/>
</dbReference>
<dbReference type="RefSeq" id="XP_009013768.1">
    <property type="nucleotide sequence ID" value="XM_009015520.1"/>
</dbReference>
<feature type="compositionally biased region" description="Low complexity" evidence="1">
    <location>
        <begin position="208"/>
        <end position="223"/>
    </location>
</feature>
<evidence type="ECO:0000256" key="1">
    <source>
        <dbReference type="SAM" id="MobiDB-lite"/>
    </source>
</evidence>
<dbReference type="AlphaFoldDB" id="T1F288"/>
<evidence type="ECO:0000313" key="3">
    <source>
        <dbReference type="EnsemblMetazoa" id="HelroP169697"/>
    </source>
</evidence>
<reference evidence="3" key="3">
    <citation type="submission" date="2015-06" db="UniProtKB">
        <authorList>
            <consortium name="EnsemblMetazoa"/>
        </authorList>
    </citation>
    <scope>IDENTIFICATION</scope>
</reference>
<organism evidence="3 4">
    <name type="scientific">Helobdella robusta</name>
    <name type="common">Californian leech</name>
    <dbReference type="NCBI Taxonomy" id="6412"/>
    <lineage>
        <taxon>Eukaryota</taxon>
        <taxon>Metazoa</taxon>
        <taxon>Spiralia</taxon>
        <taxon>Lophotrochozoa</taxon>
        <taxon>Annelida</taxon>
        <taxon>Clitellata</taxon>
        <taxon>Hirudinea</taxon>
        <taxon>Rhynchobdellida</taxon>
        <taxon>Glossiphoniidae</taxon>
        <taxon>Helobdella</taxon>
    </lineage>
</organism>
<dbReference type="GeneID" id="20202938"/>
<reference evidence="4" key="1">
    <citation type="submission" date="2012-12" db="EMBL/GenBank/DDBJ databases">
        <authorList>
            <person name="Hellsten U."/>
            <person name="Grimwood J."/>
            <person name="Chapman J.A."/>
            <person name="Shapiro H."/>
            <person name="Aerts A."/>
            <person name="Otillar R.P."/>
            <person name="Terry A.Y."/>
            <person name="Boore J.L."/>
            <person name="Simakov O."/>
            <person name="Marletaz F."/>
            <person name="Cho S.-J."/>
            <person name="Edsinger-Gonzales E."/>
            <person name="Havlak P."/>
            <person name="Kuo D.-H."/>
            <person name="Larsson T."/>
            <person name="Lv J."/>
            <person name="Arendt D."/>
            <person name="Savage R."/>
            <person name="Osoegawa K."/>
            <person name="de Jong P."/>
            <person name="Lindberg D.R."/>
            <person name="Seaver E.C."/>
            <person name="Weisblat D.A."/>
            <person name="Putnam N.H."/>
            <person name="Grigoriev I.V."/>
            <person name="Rokhsar D.S."/>
        </authorList>
    </citation>
    <scope>NUCLEOTIDE SEQUENCE</scope>
</reference>
<dbReference type="KEGG" id="hro:HELRODRAFT_169697"/>
<feature type="compositionally biased region" description="Polar residues" evidence="1">
    <location>
        <begin position="1"/>
        <end position="20"/>
    </location>
</feature>
<evidence type="ECO:0000313" key="2">
    <source>
        <dbReference type="EMBL" id="ESO07979.1"/>
    </source>
</evidence>
<accession>T1F288</accession>
<gene>
    <name evidence="3" type="primary">20202938</name>
    <name evidence="2" type="ORF">HELRODRAFT_169697</name>
</gene>
<dbReference type="EMBL" id="KB096134">
    <property type="protein sequence ID" value="ESO07979.1"/>
    <property type="molecule type" value="Genomic_DNA"/>
</dbReference>
<name>T1F288_HELRO</name>
<protein>
    <submittedName>
        <fullName evidence="2 3">Uncharacterized protein</fullName>
    </submittedName>
</protein>
<dbReference type="CTD" id="20202938"/>
<feature type="region of interest" description="Disordered" evidence="1">
    <location>
        <begin position="207"/>
        <end position="226"/>
    </location>
</feature>
<keyword evidence="4" id="KW-1185">Reference proteome</keyword>